<sequence length="166" mass="18633">MLDVNKSGRGVGMKTGLRMEVRYGCRTEKKYVRLQCFIEVHSALDCTRSQVTGACDERMNLCRSGIRCVIVQKCNDLTCEQDHYHLITNNLTCHCLLRGKVLRLEAAENNGKPTDEAVEGRAADEQLCARGSWLVVPRHFLTEKTSRIDVQAGPLRLNSRGVKGQL</sequence>
<reference evidence="1 2" key="1">
    <citation type="submission" date="2023-03" db="EMBL/GenBank/DDBJ databases">
        <title>High-quality genome of Scylla paramamosain provides insights in environmental adaptation.</title>
        <authorList>
            <person name="Zhang L."/>
        </authorList>
    </citation>
    <scope>NUCLEOTIDE SEQUENCE [LARGE SCALE GENOMIC DNA]</scope>
    <source>
        <strain evidence="1">LZ_2023a</strain>
        <tissue evidence="1">Muscle</tissue>
    </source>
</reference>
<evidence type="ECO:0000313" key="1">
    <source>
        <dbReference type="EMBL" id="KAK8406169.1"/>
    </source>
</evidence>
<keyword evidence="2" id="KW-1185">Reference proteome</keyword>
<accession>A0AAW0V1E8</accession>
<dbReference type="AlphaFoldDB" id="A0AAW0V1E8"/>
<gene>
    <name evidence="1" type="ORF">O3P69_007121</name>
</gene>
<dbReference type="EMBL" id="JARAKH010000002">
    <property type="protein sequence ID" value="KAK8406169.1"/>
    <property type="molecule type" value="Genomic_DNA"/>
</dbReference>
<organism evidence="1 2">
    <name type="scientific">Scylla paramamosain</name>
    <name type="common">Mud crab</name>
    <dbReference type="NCBI Taxonomy" id="85552"/>
    <lineage>
        <taxon>Eukaryota</taxon>
        <taxon>Metazoa</taxon>
        <taxon>Ecdysozoa</taxon>
        <taxon>Arthropoda</taxon>
        <taxon>Crustacea</taxon>
        <taxon>Multicrustacea</taxon>
        <taxon>Malacostraca</taxon>
        <taxon>Eumalacostraca</taxon>
        <taxon>Eucarida</taxon>
        <taxon>Decapoda</taxon>
        <taxon>Pleocyemata</taxon>
        <taxon>Brachyura</taxon>
        <taxon>Eubrachyura</taxon>
        <taxon>Portunoidea</taxon>
        <taxon>Portunidae</taxon>
        <taxon>Portuninae</taxon>
        <taxon>Scylla</taxon>
    </lineage>
</organism>
<evidence type="ECO:0000313" key="2">
    <source>
        <dbReference type="Proteomes" id="UP001487740"/>
    </source>
</evidence>
<name>A0AAW0V1E8_SCYPA</name>
<protein>
    <submittedName>
        <fullName evidence="1">Uncharacterized protein</fullName>
    </submittedName>
</protein>
<proteinExistence type="predicted"/>
<comment type="caution">
    <text evidence="1">The sequence shown here is derived from an EMBL/GenBank/DDBJ whole genome shotgun (WGS) entry which is preliminary data.</text>
</comment>
<dbReference type="Proteomes" id="UP001487740">
    <property type="component" value="Unassembled WGS sequence"/>
</dbReference>